<dbReference type="EMBL" id="FNIT01000008">
    <property type="protein sequence ID" value="SDO59576.1"/>
    <property type="molecule type" value="Genomic_DNA"/>
</dbReference>
<evidence type="ECO:0000256" key="6">
    <source>
        <dbReference type="ARBA" id="ARBA00023136"/>
    </source>
</evidence>
<name>A0A1H0KUW1_9HYPH</name>
<dbReference type="InterPro" id="IPR000515">
    <property type="entry name" value="MetI-like"/>
</dbReference>
<evidence type="ECO:0000256" key="3">
    <source>
        <dbReference type="ARBA" id="ARBA00022475"/>
    </source>
</evidence>
<dbReference type="InterPro" id="IPR035906">
    <property type="entry name" value="MetI-like_sf"/>
</dbReference>
<comment type="subcellular location">
    <subcellularLocation>
        <location evidence="1 7">Cell membrane</location>
        <topology evidence="1 7">Multi-pass membrane protein</topology>
    </subcellularLocation>
</comment>
<dbReference type="Proteomes" id="UP000198793">
    <property type="component" value="Unassembled WGS sequence"/>
</dbReference>
<dbReference type="CDD" id="cd06261">
    <property type="entry name" value="TM_PBP2"/>
    <property type="match status" value="1"/>
</dbReference>
<keyword evidence="3" id="KW-1003">Cell membrane</keyword>
<proteinExistence type="inferred from homology"/>
<organism evidence="9 10">
    <name type="scientific">Aureimonas jatrophae</name>
    <dbReference type="NCBI Taxonomy" id="1166073"/>
    <lineage>
        <taxon>Bacteria</taxon>
        <taxon>Pseudomonadati</taxon>
        <taxon>Pseudomonadota</taxon>
        <taxon>Alphaproteobacteria</taxon>
        <taxon>Hyphomicrobiales</taxon>
        <taxon>Aurantimonadaceae</taxon>
        <taxon>Aureimonas</taxon>
    </lineage>
</organism>
<evidence type="ECO:0000256" key="2">
    <source>
        <dbReference type="ARBA" id="ARBA00022448"/>
    </source>
</evidence>
<evidence type="ECO:0000313" key="10">
    <source>
        <dbReference type="Proteomes" id="UP000198793"/>
    </source>
</evidence>
<evidence type="ECO:0000256" key="5">
    <source>
        <dbReference type="ARBA" id="ARBA00022989"/>
    </source>
</evidence>
<dbReference type="SUPFAM" id="SSF161098">
    <property type="entry name" value="MetI-like"/>
    <property type="match status" value="1"/>
</dbReference>
<accession>A0A1H0KUW1</accession>
<keyword evidence="6 7" id="KW-0472">Membrane</keyword>
<dbReference type="GO" id="GO:0005886">
    <property type="term" value="C:plasma membrane"/>
    <property type="evidence" value="ECO:0007669"/>
    <property type="project" value="UniProtKB-SubCell"/>
</dbReference>
<reference evidence="9 10" key="1">
    <citation type="submission" date="2016-10" db="EMBL/GenBank/DDBJ databases">
        <authorList>
            <person name="de Groot N.N."/>
        </authorList>
    </citation>
    <scope>NUCLEOTIDE SEQUENCE [LARGE SCALE GENOMIC DNA]</scope>
    <source>
        <strain evidence="10">L7-484,KACC 16230,DSM 25025</strain>
    </source>
</reference>
<feature type="transmembrane region" description="Helical" evidence="7">
    <location>
        <begin position="189"/>
        <end position="213"/>
    </location>
</feature>
<keyword evidence="5 7" id="KW-1133">Transmembrane helix</keyword>
<keyword evidence="2 7" id="KW-0813">Transport</keyword>
<protein>
    <submittedName>
        <fullName evidence="9">Peptide/nickel transport system permease protein</fullName>
    </submittedName>
</protein>
<comment type="similarity">
    <text evidence="7">Belongs to the binding-protein-dependent transport system permease family.</text>
</comment>
<dbReference type="PANTHER" id="PTHR30465:SF43">
    <property type="entry name" value="OLIGOPEPTIDE ABC TRANSPORTER, PERMEASE PROTEIN"/>
    <property type="match status" value="1"/>
</dbReference>
<dbReference type="AlphaFoldDB" id="A0A1H0KUW1"/>
<sequence length="335" mass="36298">MLGFVLRRLVSAIGLVFAVSLVSFALIQAPPGDYGDTVKATAMSRGGMGEADAERLAQATRETLGLNDPLPVQYAKWIGGIVTRGDFGPSFLQNRPAIAVIGERIWWTLGIALVCHLLATLIGCGLGIFAAVNQHRWGDRAATVIAFLGMTIPRFFMALVILYLLAFVWRSPTIGSLFSAPYVIAPWSFAKFLDLVAHVWPIVLIAAFGGLAYNLRVMRGNLLDVLRQPFIEAARAKGLPERKVVMKHAVPNAIHPLVMNQGLIMPYMVSGELEAAIILAIPTIGPLMLQSLLVEDIYVTASIFMILAVILVIGNFLADVALAALDPRVRQGAFR</sequence>
<dbReference type="Gene3D" id="1.10.3720.10">
    <property type="entry name" value="MetI-like"/>
    <property type="match status" value="1"/>
</dbReference>
<evidence type="ECO:0000256" key="4">
    <source>
        <dbReference type="ARBA" id="ARBA00022692"/>
    </source>
</evidence>
<feature type="transmembrane region" description="Helical" evidence="7">
    <location>
        <begin position="273"/>
        <end position="293"/>
    </location>
</feature>
<evidence type="ECO:0000256" key="1">
    <source>
        <dbReference type="ARBA" id="ARBA00004651"/>
    </source>
</evidence>
<feature type="transmembrane region" description="Helical" evidence="7">
    <location>
        <begin position="144"/>
        <end position="169"/>
    </location>
</feature>
<feature type="transmembrane region" description="Helical" evidence="7">
    <location>
        <begin position="105"/>
        <end position="132"/>
    </location>
</feature>
<keyword evidence="4 7" id="KW-0812">Transmembrane</keyword>
<evidence type="ECO:0000313" key="9">
    <source>
        <dbReference type="EMBL" id="SDO59576.1"/>
    </source>
</evidence>
<keyword evidence="10" id="KW-1185">Reference proteome</keyword>
<feature type="domain" description="ABC transmembrane type-1" evidence="8">
    <location>
        <begin position="105"/>
        <end position="318"/>
    </location>
</feature>
<dbReference type="InterPro" id="IPR045621">
    <property type="entry name" value="BPD_transp_1_N"/>
</dbReference>
<feature type="transmembrane region" description="Helical" evidence="7">
    <location>
        <begin position="299"/>
        <end position="325"/>
    </location>
</feature>
<dbReference type="PANTHER" id="PTHR30465">
    <property type="entry name" value="INNER MEMBRANE ABC TRANSPORTER"/>
    <property type="match status" value="1"/>
</dbReference>
<evidence type="ECO:0000259" key="8">
    <source>
        <dbReference type="PROSITE" id="PS50928"/>
    </source>
</evidence>
<dbReference type="RefSeq" id="WP_090675657.1">
    <property type="nucleotide sequence ID" value="NZ_FNIT01000008.1"/>
</dbReference>
<dbReference type="Pfam" id="PF00528">
    <property type="entry name" value="BPD_transp_1"/>
    <property type="match status" value="1"/>
</dbReference>
<gene>
    <name evidence="9" type="ORF">SAMN05192530_108154</name>
</gene>
<feature type="transmembrane region" description="Helical" evidence="7">
    <location>
        <begin position="9"/>
        <end position="29"/>
    </location>
</feature>
<dbReference type="GO" id="GO:0055085">
    <property type="term" value="P:transmembrane transport"/>
    <property type="evidence" value="ECO:0007669"/>
    <property type="project" value="InterPro"/>
</dbReference>
<dbReference type="Pfam" id="PF19300">
    <property type="entry name" value="BPD_transp_1_N"/>
    <property type="match status" value="1"/>
</dbReference>
<dbReference type="STRING" id="1166073.SAMN05192530_108154"/>
<dbReference type="OrthoDB" id="9807402at2"/>
<dbReference type="PROSITE" id="PS50928">
    <property type="entry name" value="ABC_TM1"/>
    <property type="match status" value="1"/>
</dbReference>
<evidence type="ECO:0000256" key="7">
    <source>
        <dbReference type="RuleBase" id="RU363032"/>
    </source>
</evidence>